<comment type="subcellular location">
    <subcellularLocation>
        <location evidence="1">Membrane</location>
    </subcellularLocation>
</comment>
<comment type="caution">
    <text evidence="7">The sequence shown here is derived from an EMBL/GenBank/DDBJ whole genome shotgun (WGS) entry which is preliminary data.</text>
</comment>
<dbReference type="InterPro" id="IPR001460">
    <property type="entry name" value="PCN-bd_Tpept"/>
</dbReference>
<keyword evidence="8" id="KW-1185">Reference proteome</keyword>
<feature type="domain" description="Penicillin-binding protein dimerisation" evidence="6">
    <location>
        <begin position="59"/>
        <end position="203"/>
    </location>
</feature>
<dbReference type="PANTHER" id="PTHR30627:SF1">
    <property type="entry name" value="PEPTIDOGLYCAN D,D-TRANSPEPTIDASE FTSI"/>
    <property type="match status" value="1"/>
</dbReference>
<keyword evidence="4" id="KW-0812">Transmembrane</keyword>
<evidence type="ECO:0000259" key="5">
    <source>
        <dbReference type="Pfam" id="PF00905"/>
    </source>
</evidence>
<evidence type="ECO:0000313" key="7">
    <source>
        <dbReference type="EMBL" id="MBC8562969.1"/>
    </source>
</evidence>
<dbReference type="Pfam" id="PF03717">
    <property type="entry name" value="PBP_dimer"/>
    <property type="match status" value="1"/>
</dbReference>
<evidence type="ECO:0000256" key="2">
    <source>
        <dbReference type="ARBA" id="ARBA00007171"/>
    </source>
</evidence>
<sequence>MTEYLKQSRTLQRQKLLFVYGMVVLFMIGLAGRLLYLMVNRADYYGEKAKEVHQRQRTVKAARGIIYDRNGVAIASNKPVSTISVIHNQVQNPEKVIHVLSELLELPEEKVRKRVEKVSSIEKIKSNVDKDISDRIRDMELAGVMVDEDYKRYYPYSEFASKVIGFTGADNQGIIGMEVAYDKYLQGQDGSILTMTTARGLEIDGKAEERIEPIAGTNLYTSLDVNIQSFAQQAAGKVMKAKKAKSVRIVMMNPQNGEIYAMVNVPEFDLNDPYTLNTTSSKNMSDKKKQEALNGMWRNACVSDTYEPGSTFKVIVAASALEAGVVKLEDTFHCPGFKVVEDRRIRCHKTTGHGSETFVQGVQNSCNPVFMEVGARLGVDNMFHYLQQLGIMSKTGIDVPGEASTIMHRKENVGAVELATMSFGQSFQLTPVRLLSSISMILNGGTRITPHLGVELESSDGTAVKKLTYPAQENIISSQTSETMRMILESVVSEGSGKKAYVEGYQVGAKTGTSEKLPRHSNKYIASCMGFAPADHPVVAALVLIDEPQGIYYGGTIAAPVISELLDNALPYLGVERGETVTAEPG</sequence>
<keyword evidence="4" id="KW-1133">Transmembrane helix</keyword>
<protein>
    <submittedName>
        <fullName evidence="7">Peptidoglycan glycosyltransferase</fullName>
    </submittedName>
</protein>
<feature type="domain" description="Penicillin-binding protein transpeptidase" evidence="5">
    <location>
        <begin position="249"/>
        <end position="566"/>
    </location>
</feature>
<dbReference type="InterPro" id="IPR050515">
    <property type="entry name" value="Beta-lactam/transpept"/>
</dbReference>
<comment type="similarity">
    <text evidence="2">Belongs to the transpeptidase family.</text>
</comment>
<keyword evidence="3 4" id="KW-0472">Membrane</keyword>
<evidence type="ECO:0000313" key="8">
    <source>
        <dbReference type="Proteomes" id="UP000606193"/>
    </source>
</evidence>
<reference evidence="7 8" key="1">
    <citation type="submission" date="2020-08" db="EMBL/GenBank/DDBJ databases">
        <title>Genome public.</title>
        <authorList>
            <person name="Liu C."/>
            <person name="Sun Q."/>
        </authorList>
    </citation>
    <scope>NUCLEOTIDE SEQUENCE [LARGE SCALE GENOMIC DNA]</scope>
    <source>
        <strain evidence="7 8">NSJ-37</strain>
    </source>
</reference>
<evidence type="ECO:0000256" key="4">
    <source>
        <dbReference type="SAM" id="Phobius"/>
    </source>
</evidence>
<dbReference type="Gene3D" id="3.40.710.10">
    <property type="entry name" value="DD-peptidase/beta-lactamase superfamily"/>
    <property type="match status" value="1"/>
</dbReference>
<name>A0ABR7N2W7_9FIRM</name>
<dbReference type="InterPro" id="IPR036138">
    <property type="entry name" value="PBP_dimer_sf"/>
</dbReference>
<dbReference type="Proteomes" id="UP000606193">
    <property type="component" value="Unassembled WGS sequence"/>
</dbReference>
<evidence type="ECO:0000256" key="3">
    <source>
        <dbReference type="ARBA" id="ARBA00023136"/>
    </source>
</evidence>
<dbReference type="SUPFAM" id="SSF56601">
    <property type="entry name" value="beta-lactamase/transpeptidase-like"/>
    <property type="match status" value="1"/>
</dbReference>
<evidence type="ECO:0000256" key="1">
    <source>
        <dbReference type="ARBA" id="ARBA00004370"/>
    </source>
</evidence>
<proteinExistence type="inferred from homology"/>
<dbReference type="Gene3D" id="3.90.1310.10">
    <property type="entry name" value="Penicillin-binding protein 2a (Domain 2)"/>
    <property type="match status" value="1"/>
</dbReference>
<dbReference type="InterPro" id="IPR012338">
    <property type="entry name" value="Beta-lactam/transpept-like"/>
</dbReference>
<gene>
    <name evidence="7" type="ORF">H8704_10090</name>
</gene>
<evidence type="ECO:0000259" key="6">
    <source>
        <dbReference type="Pfam" id="PF03717"/>
    </source>
</evidence>
<organism evidence="7 8">
    <name type="scientific">Jutongia huaianensis</name>
    <dbReference type="NCBI Taxonomy" id="2763668"/>
    <lineage>
        <taxon>Bacteria</taxon>
        <taxon>Bacillati</taxon>
        <taxon>Bacillota</taxon>
        <taxon>Clostridia</taxon>
        <taxon>Lachnospirales</taxon>
        <taxon>Lachnospiraceae</taxon>
        <taxon>Jutongia</taxon>
    </lineage>
</organism>
<dbReference type="Pfam" id="PF00905">
    <property type="entry name" value="Transpeptidase"/>
    <property type="match status" value="1"/>
</dbReference>
<feature type="transmembrane region" description="Helical" evidence="4">
    <location>
        <begin position="16"/>
        <end position="39"/>
    </location>
</feature>
<dbReference type="PANTHER" id="PTHR30627">
    <property type="entry name" value="PEPTIDOGLYCAN D,D-TRANSPEPTIDASE"/>
    <property type="match status" value="1"/>
</dbReference>
<dbReference type="RefSeq" id="WP_249298227.1">
    <property type="nucleotide sequence ID" value="NZ_JACRSX010000014.1"/>
</dbReference>
<accession>A0ABR7N2W7</accession>
<dbReference type="SUPFAM" id="SSF56519">
    <property type="entry name" value="Penicillin binding protein dimerisation domain"/>
    <property type="match status" value="1"/>
</dbReference>
<dbReference type="EMBL" id="JACRSX010000014">
    <property type="protein sequence ID" value="MBC8562969.1"/>
    <property type="molecule type" value="Genomic_DNA"/>
</dbReference>
<dbReference type="InterPro" id="IPR005311">
    <property type="entry name" value="PBP_dimer"/>
</dbReference>